<reference evidence="1 2" key="1">
    <citation type="journal article" date="2010" name="Nature">
        <title>The Ectocarpus genome and the independent evolution of multicellularity in brown algae.</title>
        <authorList>
            <person name="Cock J.M."/>
            <person name="Sterck L."/>
            <person name="Rouze P."/>
            <person name="Scornet D."/>
            <person name="Allen A.E."/>
            <person name="Amoutzias G."/>
            <person name="Anthouard V."/>
            <person name="Artiguenave F."/>
            <person name="Aury J.M."/>
            <person name="Badger J.H."/>
            <person name="Beszteri B."/>
            <person name="Billiau K."/>
            <person name="Bonnet E."/>
            <person name="Bothwell J.H."/>
            <person name="Bowler C."/>
            <person name="Boyen C."/>
            <person name="Brownlee C."/>
            <person name="Carrano C.J."/>
            <person name="Charrier B."/>
            <person name="Cho G.Y."/>
            <person name="Coelho S.M."/>
            <person name="Collen J."/>
            <person name="Corre E."/>
            <person name="Da Silva C."/>
            <person name="Delage L."/>
            <person name="Delaroque N."/>
            <person name="Dittami S.M."/>
            <person name="Doulbeau S."/>
            <person name="Elias M."/>
            <person name="Farnham G."/>
            <person name="Gachon C.M."/>
            <person name="Gschloessl B."/>
            <person name="Heesch S."/>
            <person name="Jabbari K."/>
            <person name="Jubin C."/>
            <person name="Kawai H."/>
            <person name="Kimura K."/>
            <person name="Kloareg B."/>
            <person name="Kupper F.C."/>
            <person name="Lang D."/>
            <person name="Le Bail A."/>
            <person name="Leblanc C."/>
            <person name="Lerouge P."/>
            <person name="Lohr M."/>
            <person name="Lopez P.J."/>
            <person name="Martens C."/>
            <person name="Maumus F."/>
            <person name="Michel G."/>
            <person name="Miranda-Saavedra D."/>
            <person name="Morales J."/>
            <person name="Moreau H."/>
            <person name="Motomura T."/>
            <person name="Nagasato C."/>
            <person name="Napoli C.A."/>
            <person name="Nelson D.R."/>
            <person name="Nyvall-Collen P."/>
            <person name="Peters A.F."/>
            <person name="Pommier C."/>
            <person name="Potin P."/>
            <person name="Poulain J."/>
            <person name="Quesneville H."/>
            <person name="Read B."/>
            <person name="Rensing S.A."/>
            <person name="Ritter A."/>
            <person name="Rousvoal S."/>
            <person name="Samanta M."/>
            <person name="Samson G."/>
            <person name="Schroeder D.C."/>
            <person name="Segurens B."/>
            <person name="Strittmatter M."/>
            <person name="Tonon T."/>
            <person name="Tregear J.W."/>
            <person name="Valentin K."/>
            <person name="von Dassow P."/>
            <person name="Yamagishi T."/>
            <person name="Van de Peer Y."/>
            <person name="Wincker P."/>
        </authorList>
    </citation>
    <scope>NUCLEOTIDE SEQUENCE [LARGE SCALE GENOMIC DNA]</scope>
    <source>
        <strain evidence="2">Ec32 / CCAP1310/4</strain>
    </source>
</reference>
<name>D7FZC3_ECTSI</name>
<proteinExistence type="predicted"/>
<accession>D7FZC3</accession>
<organism evidence="1 2">
    <name type="scientific">Ectocarpus siliculosus</name>
    <name type="common">Brown alga</name>
    <name type="synonym">Conferva siliculosa</name>
    <dbReference type="NCBI Taxonomy" id="2880"/>
    <lineage>
        <taxon>Eukaryota</taxon>
        <taxon>Sar</taxon>
        <taxon>Stramenopiles</taxon>
        <taxon>Ochrophyta</taxon>
        <taxon>PX clade</taxon>
        <taxon>Phaeophyceae</taxon>
        <taxon>Ectocarpales</taxon>
        <taxon>Ectocarpaceae</taxon>
        <taxon>Ectocarpus</taxon>
    </lineage>
</organism>
<keyword evidence="2" id="KW-1185">Reference proteome</keyword>
<evidence type="ECO:0000313" key="1">
    <source>
        <dbReference type="EMBL" id="CBJ32740.1"/>
    </source>
</evidence>
<gene>
    <name evidence="1" type="ORF">Esi_0362_0017</name>
</gene>
<dbReference type="Proteomes" id="UP000002630">
    <property type="component" value="Linkage Group LG18"/>
</dbReference>
<dbReference type="EMBL" id="FN649743">
    <property type="protein sequence ID" value="CBJ32740.1"/>
    <property type="molecule type" value="Genomic_DNA"/>
</dbReference>
<evidence type="ECO:0000313" key="2">
    <source>
        <dbReference type="Proteomes" id="UP000002630"/>
    </source>
</evidence>
<sequence>MDPSLRDPNLRTIRTIQGLSLACRVQTSAFEVAQTPKIGRRVQPGELHLSRRIWTIPSVA</sequence>
<protein>
    <submittedName>
        <fullName evidence="1">Uncharacterized protein</fullName>
    </submittedName>
</protein>
<dbReference type="AlphaFoldDB" id="D7FZC3"/>
<dbReference type="InParanoid" id="D7FZC3"/>
<dbReference type="EMBL" id="FN648556">
    <property type="protein sequence ID" value="CBJ32740.1"/>
    <property type="molecule type" value="Genomic_DNA"/>
</dbReference>